<dbReference type="InterPro" id="IPR003607">
    <property type="entry name" value="HD/PDEase_dom"/>
</dbReference>
<dbReference type="InterPro" id="IPR006674">
    <property type="entry name" value="HD_domain"/>
</dbReference>
<keyword evidence="4" id="KW-1185">Reference proteome</keyword>
<dbReference type="AlphaFoldDB" id="A0A1H0RPP3"/>
<evidence type="ECO:0000313" key="4">
    <source>
        <dbReference type="Proteomes" id="UP000199159"/>
    </source>
</evidence>
<dbReference type="GO" id="GO:0016787">
    <property type="term" value="F:hydrolase activity"/>
    <property type="evidence" value="ECO:0007669"/>
    <property type="project" value="UniProtKB-KW"/>
</dbReference>
<evidence type="ECO:0000256" key="1">
    <source>
        <dbReference type="ARBA" id="ARBA00022801"/>
    </source>
</evidence>
<keyword evidence="1" id="KW-0378">Hydrolase</keyword>
<dbReference type="RefSeq" id="WP_090850729.1">
    <property type="nucleotide sequence ID" value="NZ_FNJU01000002.1"/>
</dbReference>
<dbReference type="OrthoDB" id="9778453at2"/>
<dbReference type="EMBL" id="FNJU01000002">
    <property type="protein sequence ID" value="SDP31380.1"/>
    <property type="molecule type" value="Genomic_DNA"/>
</dbReference>
<dbReference type="GO" id="GO:0031125">
    <property type="term" value="P:rRNA 3'-end processing"/>
    <property type="evidence" value="ECO:0007669"/>
    <property type="project" value="TreeGrafter"/>
</dbReference>
<dbReference type="Proteomes" id="UP000199159">
    <property type="component" value="Unassembled WGS sequence"/>
</dbReference>
<dbReference type="SUPFAM" id="SSF109604">
    <property type="entry name" value="HD-domain/PDEase-like"/>
    <property type="match status" value="1"/>
</dbReference>
<gene>
    <name evidence="3" type="ORF">SAMN05216565_102322</name>
</gene>
<organism evidence="3 4">
    <name type="scientific">Litchfieldia salsa</name>
    <dbReference type="NCBI Taxonomy" id="930152"/>
    <lineage>
        <taxon>Bacteria</taxon>
        <taxon>Bacillati</taxon>
        <taxon>Bacillota</taxon>
        <taxon>Bacilli</taxon>
        <taxon>Bacillales</taxon>
        <taxon>Bacillaceae</taxon>
        <taxon>Litchfieldia</taxon>
    </lineage>
</organism>
<reference evidence="4" key="1">
    <citation type="submission" date="2016-10" db="EMBL/GenBank/DDBJ databases">
        <authorList>
            <person name="Varghese N."/>
            <person name="Submissions S."/>
        </authorList>
    </citation>
    <scope>NUCLEOTIDE SEQUENCE [LARGE SCALE GENOMIC DNA]</scope>
    <source>
        <strain evidence="4">IBRC-M10078</strain>
    </source>
</reference>
<evidence type="ECO:0000259" key="2">
    <source>
        <dbReference type="Pfam" id="PF01966"/>
    </source>
</evidence>
<sequence>MSVIEYFYGLISTEITMTAEERSKILKQFPVPSLSKTPEGFSIDNQVHGESFNEETFLLVDFSIEKTQGSQPRPYLKLRFSNHLGSYSAKIWDNDGAIDKYHPLLQEYSVFKLSGKIEEFRGFKSMTIYQLIPCENNEEPFNLISSTQQSLEDFTVELFEYINEIEEPFKSICMGAMERFWDEFCIRPAAMGHHHAYLGGLLKHTVGLMRLARYIVRQEANHYKAVIKLINQVEKVYKQELWKDLQSEQAGSNWRNLVWKDSIDHLYTMFYGMSKYKENSPNYSLIICAILYHDMGKLLEYHHVGKGTEEFKFLYPTADHSSLSKRKATGITMDELGVLIGHIPYGMLLVNKVIEVEDIIISLEDVHALQHSILAHHGKLEWGANIEPKTVEAFLIHIVDYLDSRYERTEEIK</sequence>
<accession>A0A1H0RPP3</accession>
<proteinExistence type="predicted"/>
<dbReference type="Pfam" id="PF01966">
    <property type="entry name" value="HD"/>
    <property type="match status" value="1"/>
</dbReference>
<dbReference type="PANTHER" id="PTHR37294">
    <property type="entry name" value="3'-5' EXORIBONUCLEASE YHAM"/>
    <property type="match status" value="1"/>
</dbReference>
<protein>
    <submittedName>
        <fullName evidence="3">3'-5' exoribonuclease</fullName>
    </submittedName>
</protein>
<dbReference type="InterPro" id="IPR050798">
    <property type="entry name" value="YhaM_exoribonuc/phosphodiest"/>
</dbReference>
<evidence type="ECO:0000313" key="3">
    <source>
        <dbReference type="EMBL" id="SDP31380.1"/>
    </source>
</evidence>
<name>A0A1H0RPP3_9BACI</name>
<dbReference type="PANTHER" id="PTHR37294:SF1">
    <property type="entry name" value="3'-5' EXORIBONUCLEASE YHAM"/>
    <property type="match status" value="1"/>
</dbReference>
<dbReference type="CDD" id="cd00077">
    <property type="entry name" value="HDc"/>
    <property type="match status" value="1"/>
</dbReference>
<dbReference type="STRING" id="930152.SAMN05216565_102322"/>
<feature type="domain" description="HD" evidence="2">
    <location>
        <begin position="264"/>
        <end position="403"/>
    </location>
</feature>